<feature type="region of interest" description="Disordered" evidence="4">
    <location>
        <begin position="744"/>
        <end position="766"/>
    </location>
</feature>
<dbReference type="GO" id="GO:0016592">
    <property type="term" value="C:mediator complex"/>
    <property type="evidence" value="ECO:0007669"/>
    <property type="project" value="TreeGrafter"/>
</dbReference>
<evidence type="ECO:0000313" key="6">
    <source>
        <dbReference type="EMBL" id="VAI17299.1"/>
    </source>
</evidence>
<dbReference type="PANTHER" id="PTHR12433:SF11">
    <property type="entry name" value="MEDIATOR OF RNA POLYMERASE II TRANSCRIPTION SUBUNIT 25"/>
    <property type="match status" value="1"/>
</dbReference>
<accession>A0A9R0WMN7</accession>
<keyword evidence="7" id="KW-1185">Reference proteome</keyword>
<feature type="coiled-coil region" evidence="3">
    <location>
        <begin position="638"/>
        <end position="739"/>
    </location>
</feature>
<gene>
    <name evidence="6" type="ORF">TRITD_5Av1G130840</name>
</gene>
<name>A0A9R0WMN7_TRITD</name>
<dbReference type="EMBL" id="LT934119">
    <property type="protein sequence ID" value="VAI17299.1"/>
    <property type="molecule type" value="Genomic_DNA"/>
</dbReference>
<proteinExistence type="inferred from homology"/>
<feature type="domain" description="Mediator of RNA polymerase II transcription subunit 25 von Willebrand factor type A" evidence="5">
    <location>
        <begin position="8"/>
        <end position="231"/>
    </location>
</feature>
<evidence type="ECO:0000259" key="5">
    <source>
        <dbReference type="Pfam" id="PF11265"/>
    </source>
</evidence>
<evidence type="ECO:0000256" key="1">
    <source>
        <dbReference type="ARBA" id="ARBA00009102"/>
    </source>
</evidence>
<dbReference type="GO" id="GO:0005667">
    <property type="term" value="C:transcription regulator complex"/>
    <property type="evidence" value="ECO:0007669"/>
    <property type="project" value="TreeGrafter"/>
</dbReference>
<evidence type="ECO:0000256" key="4">
    <source>
        <dbReference type="SAM" id="MobiDB-lite"/>
    </source>
</evidence>
<dbReference type="GO" id="GO:0045944">
    <property type="term" value="P:positive regulation of transcription by RNA polymerase II"/>
    <property type="evidence" value="ECO:0007669"/>
    <property type="project" value="TreeGrafter"/>
</dbReference>
<reference evidence="6 7" key="1">
    <citation type="submission" date="2017-09" db="EMBL/GenBank/DDBJ databases">
        <authorList>
            <consortium name="International Durum Wheat Genome Sequencing Consortium (IDWGSC)"/>
            <person name="Milanesi L."/>
        </authorList>
    </citation>
    <scope>NUCLEOTIDE SEQUENCE [LARGE SCALE GENOMIC DNA]</scope>
    <source>
        <strain evidence="7">cv. Svevo</strain>
    </source>
</reference>
<sequence>MVEGMASERQLVVVVEGTAALGPYWPAIAAEYVEKIVRSFCSTELSGQKLAGVPPELALVVFHTHGPYSAFIVQRSGWTKDMDAFLSWLSGISFSGGGFSEAAICEGLAEALMILQGSPGSSQNHQNRELQKHCLLVAASNPYPLPTPVYRPSVQSSDHKKSNEATKESCLADAEAVAVSFAQSSVSLSVVSPKQLPTLKAIYNAGKRNPQASDPSVDHAKNPHFLVLLSESFMEARTALSHPLPGNLVPNHTITKMDTAPAATVPGPPSNATPSVNGTMMGRQPTANVKVEPTTIPPMVSAPAFSHMTPISNVASQGVSAMQTSSPSIISQETNVANEILQEHKPLVNPIQQQVRPGGPANVSILNNLSQHRHSLTAATSMGPNMGATPIQVHMSNMISSGMTSTPAVISSISGTVQPIGAQQLVQNTALGSFGSNTSTVSGQGGIGTNQNMINNLGTTAISSMPTMMPTPGMVQQTGVNALSANNSSAMNMPLAQHPNGQQPSKYVKIWEGTLSGQRQGQPVFICKLEGYRSGTASDTLASDWPETMQIVRLIAQEHMNNKQYVGKADFLVFRTLNQHGFLGQLQEKKLCAVIQLPSQTLLLSVSDKAGRLIGMLFPGDMVVFKPQVSTQQPQMQPQQQQQQLQQQQQQIQQQQQQLQQLQQQQLQQHQMQMQPQGQQLQQQQQMQQMQQQQQQMQQMQHQQQQQQQQIQQQQQMQQQQQQQQQQQMQQMQQQQQQQPQQLQQQPQMVGTGMGQQQFMQGHGRAVQMMQGKIAPQGPGNMSGGGYLS</sequence>
<dbReference type="AlphaFoldDB" id="A0A9R0WMN7"/>
<dbReference type="PANTHER" id="PTHR12433">
    <property type="entry name" value="MEDIATOR OF RNA POLYMERASE II TRANSCRIPTION SUBUNIT 25"/>
    <property type="match status" value="1"/>
</dbReference>
<dbReference type="Proteomes" id="UP000324705">
    <property type="component" value="Chromosome 5A"/>
</dbReference>
<protein>
    <recommendedName>
        <fullName evidence="2">Mediator of RNA polymerase II transcription subunit 25</fullName>
    </recommendedName>
</protein>
<evidence type="ECO:0000313" key="7">
    <source>
        <dbReference type="Proteomes" id="UP000324705"/>
    </source>
</evidence>
<dbReference type="Pfam" id="PF11265">
    <property type="entry name" value="Med25_VWA"/>
    <property type="match status" value="1"/>
</dbReference>
<evidence type="ECO:0000256" key="3">
    <source>
        <dbReference type="SAM" id="Coils"/>
    </source>
</evidence>
<dbReference type="InterPro" id="IPR021419">
    <property type="entry name" value="Mediator_Med25_VWA"/>
</dbReference>
<organism evidence="6 7">
    <name type="scientific">Triticum turgidum subsp. durum</name>
    <name type="common">Durum wheat</name>
    <name type="synonym">Triticum durum</name>
    <dbReference type="NCBI Taxonomy" id="4567"/>
    <lineage>
        <taxon>Eukaryota</taxon>
        <taxon>Viridiplantae</taxon>
        <taxon>Streptophyta</taxon>
        <taxon>Embryophyta</taxon>
        <taxon>Tracheophyta</taxon>
        <taxon>Spermatophyta</taxon>
        <taxon>Magnoliopsida</taxon>
        <taxon>Liliopsida</taxon>
        <taxon>Poales</taxon>
        <taxon>Poaceae</taxon>
        <taxon>BOP clade</taxon>
        <taxon>Pooideae</taxon>
        <taxon>Triticodae</taxon>
        <taxon>Triticeae</taxon>
        <taxon>Triticinae</taxon>
        <taxon>Triticum</taxon>
    </lineage>
</organism>
<evidence type="ECO:0000256" key="2">
    <source>
        <dbReference type="ARBA" id="ARBA00019694"/>
    </source>
</evidence>
<dbReference type="Gramene" id="TRITD5Av1G130840.6">
    <property type="protein sequence ID" value="TRITD5Av1G130840.6"/>
    <property type="gene ID" value="TRITD5Av1G130840"/>
</dbReference>
<feature type="compositionally biased region" description="Low complexity" evidence="4">
    <location>
        <begin position="744"/>
        <end position="764"/>
    </location>
</feature>
<comment type="similarity">
    <text evidence="1">Belongs to the Mediator complex subunit 25 family.</text>
</comment>
<keyword evidence="3" id="KW-0175">Coiled coil</keyword>